<proteinExistence type="inferred from homology"/>
<keyword evidence="4" id="KW-0949">S-adenosyl-L-methionine</keyword>
<dbReference type="InterPro" id="IPR029026">
    <property type="entry name" value="tRNA_m1G_MTases_N"/>
</dbReference>
<organism evidence="7 8">
    <name type="scientific">Coccomyxa subellipsoidea</name>
    <dbReference type="NCBI Taxonomy" id="248742"/>
    <lineage>
        <taxon>Eukaryota</taxon>
        <taxon>Viridiplantae</taxon>
        <taxon>Chlorophyta</taxon>
        <taxon>core chlorophytes</taxon>
        <taxon>Trebouxiophyceae</taxon>
        <taxon>Trebouxiophyceae incertae sedis</taxon>
        <taxon>Coccomyxaceae</taxon>
        <taxon>Coccomyxa</taxon>
    </lineage>
</organism>
<gene>
    <name evidence="7" type="ORF">WJX75_008230</name>
</gene>
<dbReference type="PANTHER" id="PTHR42971:SF1">
    <property type="entry name" value="TRNA (CYTIDINE(34)-2'-O)-METHYLTRANSFERASE"/>
    <property type="match status" value="1"/>
</dbReference>
<evidence type="ECO:0000256" key="3">
    <source>
        <dbReference type="ARBA" id="ARBA00022679"/>
    </source>
</evidence>
<dbReference type="InterPro" id="IPR016914">
    <property type="entry name" value="TrmL"/>
</dbReference>
<evidence type="ECO:0000313" key="8">
    <source>
        <dbReference type="Proteomes" id="UP001491310"/>
    </source>
</evidence>
<dbReference type="Proteomes" id="UP001491310">
    <property type="component" value="Unassembled WGS sequence"/>
</dbReference>
<dbReference type="InterPro" id="IPR029028">
    <property type="entry name" value="Alpha/beta_knot_MTases"/>
</dbReference>
<sequence>MYRKLQAHCNTWALSRSWVYTTSARKRTSCILNRCSLRSVTCATAAQPEDIFLAEELQAGSRTSWLRKDLSVVLVNPQIPQNTGTIARTCAATGVGLHLVGPLGFEIDNSRLKRAGLDYWPYVTVKVHKSWQDFYAFWSSQEGQKRLLAFSKSGSCHYATPGLYQTGDWLLFGAETTGLPQEAYDSVEQSGGLVVRVPIVEIHVRSLNIAVSQGIGLYEAMRQIDGPPGTQDTP</sequence>
<dbReference type="Pfam" id="PF00588">
    <property type="entry name" value="SpoU_methylase"/>
    <property type="match status" value="1"/>
</dbReference>
<keyword evidence="8" id="KW-1185">Reference proteome</keyword>
<dbReference type="HAMAP" id="MF_01885">
    <property type="entry name" value="tRNA_methyltr_TrmL"/>
    <property type="match status" value="1"/>
</dbReference>
<protein>
    <recommendedName>
        <fullName evidence="6">tRNA/rRNA methyltransferase SpoU type domain-containing protein</fullName>
    </recommendedName>
</protein>
<comment type="caution">
    <text evidence="7">The sequence shown here is derived from an EMBL/GenBank/DDBJ whole genome shotgun (WGS) entry which is preliminary data.</text>
</comment>
<reference evidence="7 8" key="1">
    <citation type="journal article" date="2024" name="Nat. Commun.">
        <title>Phylogenomics reveals the evolutionary origins of lichenization in chlorophyte algae.</title>
        <authorList>
            <person name="Puginier C."/>
            <person name="Libourel C."/>
            <person name="Otte J."/>
            <person name="Skaloud P."/>
            <person name="Haon M."/>
            <person name="Grisel S."/>
            <person name="Petersen M."/>
            <person name="Berrin J.G."/>
            <person name="Delaux P.M."/>
            <person name="Dal Grande F."/>
            <person name="Keller J."/>
        </authorList>
    </citation>
    <scope>NUCLEOTIDE SEQUENCE [LARGE SCALE GENOMIC DNA]</scope>
    <source>
        <strain evidence="7 8">SAG 216-7</strain>
    </source>
</reference>
<evidence type="ECO:0000256" key="4">
    <source>
        <dbReference type="ARBA" id="ARBA00022691"/>
    </source>
</evidence>
<keyword evidence="5" id="KW-0819">tRNA processing</keyword>
<keyword evidence="3" id="KW-0808">Transferase</keyword>
<evidence type="ECO:0000256" key="2">
    <source>
        <dbReference type="ARBA" id="ARBA00022603"/>
    </source>
</evidence>
<dbReference type="EMBL" id="JALJOT010000001">
    <property type="protein sequence ID" value="KAK9918941.1"/>
    <property type="molecule type" value="Genomic_DNA"/>
</dbReference>
<evidence type="ECO:0000256" key="1">
    <source>
        <dbReference type="ARBA" id="ARBA00022490"/>
    </source>
</evidence>
<dbReference type="PANTHER" id="PTHR42971">
    <property type="entry name" value="TRNA (CYTIDINE(34)-2'-O)-METHYLTRANSFERASE"/>
    <property type="match status" value="1"/>
</dbReference>
<dbReference type="InterPro" id="IPR001537">
    <property type="entry name" value="SpoU_MeTrfase"/>
</dbReference>
<keyword evidence="1" id="KW-0963">Cytoplasm</keyword>
<name>A0ABR2Z4Q9_9CHLO</name>
<evidence type="ECO:0000259" key="6">
    <source>
        <dbReference type="Pfam" id="PF00588"/>
    </source>
</evidence>
<dbReference type="Gene3D" id="3.40.1280.10">
    <property type="match status" value="1"/>
</dbReference>
<feature type="domain" description="tRNA/rRNA methyltransferase SpoU type" evidence="6">
    <location>
        <begin position="70"/>
        <end position="218"/>
    </location>
</feature>
<accession>A0ABR2Z4Q9</accession>
<evidence type="ECO:0000313" key="7">
    <source>
        <dbReference type="EMBL" id="KAK9918941.1"/>
    </source>
</evidence>
<dbReference type="SUPFAM" id="SSF75217">
    <property type="entry name" value="alpha/beta knot"/>
    <property type="match status" value="1"/>
</dbReference>
<keyword evidence="2" id="KW-0489">Methyltransferase</keyword>
<evidence type="ECO:0000256" key="5">
    <source>
        <dbReference type="ARBA" id="ARBA00022694"/>
    </source>
</evidence>
<dbReference type="CDD" id="cd18094">
    <property type="entry name" value="SpoU-like_TrmL"/>
    <property type="match status" value="1"/>
</dbReference>